<evidence type="ECO:0000256" key="6">
    <source>
        <dbReference type="ARBA" id="ARBA00023157"/>
    </source>
</evidence>
<evidence type="ECO:0000313" key="12">
    <source>
        <dbReference type="Proteomes" id="UP000018936"/>
    </source>
</evidence>
<dbReference type="Gene3D" id="1.20.1070.10">
    <property type="entry name" value="Rhodopsin 7-helix transmembrane proteins"/>
    <property type="match status" value="1"/>
</dbReference>
<dbReference type="CDD" id="cd14982">
    <property type="entry name" value="7tmA_purinoceptor-like"/>
    <property type="match status" value="1"/>
</dbReference>
<evidence type="ECO:0000259" key="10">
    <source>
        <dbReference type="PROSITE" id="PS50262"/>
    </source>
</evidence>
<organism evidence="11 12">
    <name type="scientific">Ophiophagus hannah</name>
    <name type="common">King cobra</name>
    <name type="synonym">Naja hannah</name>
    <dbReference type="NCBI Taxonomy" id="8665"/>
    <lineage>
        <taxon>Eukaryota</taxon>
        <taxon>Metazoa</taxon>
        <taxon>Chordata</taxon>
        <taxon>Craniata</taxon>
        <taxon>Vertebrata</taxon>
        <taxon>Euteleostomi</taxon>
        <taxon>Lepidosauria</taxon>
        <taxon>Squamata</taxon>
        <taxon>Bifurcata</taxon>
        <taxon>Unidentata</taxon>
        <taxon>Episquamata</taxon>
        <taxon>Toxicofera</taxon>
        <taxon>Serpentes</taxon>
        <taxon>Colubroidea</taxon>
        <taxon>Elapidae</taxon>
        <taxon>Elapinae</taxon>
        <taxon>Ophiophagus</taxon>
    </lineage>
</organism>
<evidence type="ECO:0000256" key="8">
    <source>
        <dbReference type="ARBA" id="ARBA00023224"/>
    </source>
</evidence>
<dbReference type="Pfam" id="PF00001">
    <property type="entry name" value="7tm_1"/>
    <property type="match status" value="1"/>
</dbReference>
<evidence type="ECO:0000256" key="4">
    <source>
        <dbReference type="ARBA" id="ARBA00023040"/>
    </source>
</evidence>
<dbReference type="PANTHER" id="PTHR24237">
    <property type="entry name" value="G-PROTEIN COUPLED RECEPTOR"/>
    <property type="match status" value="1"/>
</dbReference>
<evidence type="ECO:0000256" key="9">
    <source>
        <dbReference type="SAM" id="Phobius"/>
    </source>
</evidence>
<dbReference type="AlphaFoldDB" id="V8N7I3"/>
<keyword evidence="8" id="KW-0807">Transducer</keyword>
<feature type="transmembrane region" description="Helical" evidence="9">
    <location>
        <begin position="185"/>
        <end position="210"/>
    </location>
</feature>
<dbReference type="InterPro" id="IPR017452">
    <property type="entry name" value="GPCR_Rhodpsn_7TM"/>
</dbReference>
<proteinExistence type="predicted"/>
<dbReference type="InterPro" id="IPR047160">
    <property type="entry name" value="GP183-like"/>
</dbReference>
<feature type="transmembrane region" description="Helical" evidence="9">
    <location>
        <begin position="22"/>
        <end position="46"/>
    </location>
</feature>
<dbReference type="OrthoDB" id="5960344at2759"/>
<gene>
    <name evidence="11" type="primary">LPAR6</name>
    <name evidence="11" type="ORF">L345_16662</name>
</gene>
<dbReference type="GO" id="GO:0016020">
    <property type="term" value="C:membrane"/>
    <property type="evidence" value="ECO:0007669"/>
    <property type="project" value="UniProtKB-SubCell"/>
</dbReference>
<keyword evidence="12" id="KW-1185">Reference proteome</keyword>
<feature type="domain" description="G-protein coupled receptors family 1 profile" evidence="10">
    <location>
        <begin position="38"/>
        <end position="290"/>
    </location>
</feature>
<keyword evidence="7 11" id="KW-0675">Receptor</keyword>
<dbReference type="FunFam" id="1.20.1070.10:FF:000017">
    <property type="entry name" value="lysophosphatidic acid receptor 4"/>
    <property type="match status" value="1"/>
</dbReference>
<dbReference type="PROSITE" id="PS50262">
    <property type="entry name" value="G_PROTEIN_RECEP_F1_2"/>
    <property type="match status" value="1"/>
</dbReference>
<dbReference type="GO" id="GO:0004930">
    <property type="term" value="F:G protein-coupled receptor activity"/>
    <property type="evidence" value="ECO:0007669"/>
    <property type="project" value="UniProtKB-KW"/>
</dbReference>
<evidence type="ECO:0000313" key="11">
    <source>
        <dbReference type="EMBL" id="ETE57618.1"/>
    </source>
</evidence>
<keyword evidence="2 9" id="KW-0812">Transmembrane</keyword>
<keyword evidence="3 9" id="KW-1133">Transmembrane helix</keyword>
<protein>
    <submittedName>
        <fullName evidence="11">Lysophosphatidic acid receptor 6</fullName>
    </submittedName>
</protein>
<keyword evidence="6" id="KW-1015">Disulfide bond</keyword>
<sequence>MENQTAANASQGCSLRADFQYFLFPAIYIPVFVLGLLENGAALYLLTCRVSRPPRSYVYLLNLAAVDTLFVCILPFKIHYHLHRNNWAFGDVACRVTGSMYFLNIYLSVAFFTAICVDRYVAVLHPLAYMRVKRGHYALIAVILWVVGLGVAGSLVLGGPLDANVSHAQVCFESFGEASWKRRMLPYNICVLVFGFLIPFVVILISYPLIARRISHISESAFKRKALNTIYLILFICVSCFLPFHLTHLLHLLMRLGLIQSCPLATSIYQLRRVTLALVSINCCLNPLLYYYTLANKRWPCQLRWQKRTSKVYTDVSGGHRGLPNQRAALSPAANEVIRVEAPRKFAGGAVWQKV</sequence>
<dbReference type="PRINTS" id="PR01157">
    <property type="entry name" value="P2YPURNOCPTR"/>
</dbReference>
<keyword evidence="5 9" id="KW-0472">Membrane</keyword>
<dbReference type="SUPFAM" id="SSF81321">
    <property type="entry name" value="Family A G protein-coupled receptor-like"/>
    <property type="match status" value="1"/>
</dbReference>
<dbReference type="EMBL" id="AZIM01008059">
    <property type="protein sequence ID" value="ETE57618.1"/>
    <property type="molecule type" value="Genomic_DNA"/>
</dbReference>
<accession>V8N7I3</accession>
<evidence type="ECO:0000256" key="5">
    <source>
        <dbReference type="ARBA" id="ARBA00023136"/>
    </source>
</evidence>
<evidence type="ECO:0000256" key="2">
    <source>
        <dbReference type="ARBA" id="ARBA00022692"/>
    </source>
</evidence>
<dbReference type="Proteomes" id="UP000018936">
    <property type="component" value="Unassembled WGS sequence"/>
</dbReference>
<dbReference type="PANTHER" id="PTHR24237:SF37">
    <property type="entry name" value="COAGULATION FACTOR II (THROMBIN) RECEPTOR-LIKE 2-RELATED"/>
    <property type="match status" value="1"/>
</dbReference>
<comment type="subcellular location">
    <subcellularLocation>
        <location evidence="1">Membrane</location>
        <topology evidence="1">Multi-pass membrane protein</topology>
    </subcellularLocation>
</comment>
<feature type="non-terminal residue" evidence="11">
    <location>
        <position position="1"/>
    </location>
</feature>
<evidence type="ECO:0000256" key="1">
    <source>
        <dbReference type="ARBA" id="ARBA00004141"/>
    </source>
</evidence>
<evidence type="ECO:0000256" key="7">
    <source>
        <dbReference type="ARBA" id="ARBA00023170"/>
    </source>
</evidence>
<feature type="transmembrane region" description="Helical" evidence="9">
    <location>
        <begin position="98"/>
        <end position="117"/>
    </location>
</feature>
<comment type="caution">
    <text evidence="11">The sequence shown here is derived from an EMBL/GenBank/DDBJ whole genome shotgun (WGS) entry which is preliminary data.</text>
</comment>
<dbReference type="InterPro" id="IPR000276">
    <property type="entry name" value="GPCR_Rhodpsn"/>
</dbReference>
<feature type="transmembrane region" description="Helical" evidence="9">
    <location>
        <begin position="230"/>
        <end position="254"/>
    </location>
</feature>
<dbReference type="PRINTS" id="PR00237">
    <property type="entry name" value="GPCRRHODOPSN"/>
</dbReference>
<dbReference type="GO" id="GO:0008142">
    <property type="term" value="F:oxysterol binding"/>
    <property type="evidence" value="ECO:0007669"/>
    <property type="project" value="InterPro"/>
</dbReference>
<evidence type="ECO:0000256" key="3">
    <source>
        <dbReference type="ARBA" id="ARBA00022989"/>
    </source>
</evidence>
<feature type="transmembrane region" description="Helical" evidence="9">
    <location>
        <begin position="137"/>
        <end position="157"/>
    </location>
</feature>
<name>V8N7I3_OPHHA</name>
<reference evidence="11 12" key="1">
    <citation type="journal article" date="2013" name="Proc. Natl. Acad. Sci. U.S.A.">
        <title>The king cobra genome reveals dynamic gene evolution and adaptation in the snake venom system.</title>
        <authorList>
            <person name="Vonk F.J."/>
            <person name="Casewell N.R."/>
            <person name="Henkel C.V."/>
            <person name="Heimberg A.M."/>
            <person name="Jansen H.J."/>
            <person name="McCleary R.J."/>
            <person name="Kerkkamp H.M."/>
            <person name="Vos R.A."/>
            <person name="Guerreiro I."/>
            <person name="Calvete J.J."/>
            <person name="Wuster W."/>
            <person name="Woods A.E."/>
            <person name="Logan J.M."/>
            <person name="Harrison R.A."/>
            <person name="Castoe T.A."/>
            <person name="de Koning A.P."/>
            <person name="Pollock D.D."/>
            <person name="Yandell M."/>
            <person name="Calderon D."/>
            <person name="Renjifo C."/>
            <person name="Currier R.B."/>
            <person name="Salgado D."/>
            <person name="Pla D."/>
            <person name="Sanz L."/>
            <person name="Hyder A.S."/>
            <person name="Ribeiro J.M."/>
            <person name="Arntzen J.W."/>
            <person name="van den Thillart G.E."/>
            <person name="Boetzer M."/>
            <person name="Pirovano W."/>
            <person name="Dirks R.P."/>
            <person name="Spaink H.P."/>
            <person name="Duboule D."/>
            <person name="McGlinn E."/>
            <person name="Kini R.M."/>
            <person name="Richardson M.K."/>
        </authorList>
    </citation>
    <scope>NUCLEOTIDE SEQUENCE</scope>
    <source>
        <tissue evidence="11">Blood</tissue>
    </source>
</reference>
<keyword evidence="4" id="KW-0297">G-protein coupled receptor</keyword>
<feature type="transmembrane region" description="Helical" evidence="9">
    <location>
        <begin position="274"/>
        <end position="294"/>
    </location>
</feature>
<feature type="transmembrane region" description="Helical" evidence="9">
    <location>
        <begin position="58"/>
        <end position="78"/>
    </location>
</feature>